<keyword evidence="3" id="KW-1185">Reference proteome</keyword>
<dbReference type="EMBL" id="JPKZ01000631">
    <property type="protein sequence ID" value="KHN86364.1"/>
    <property type="molecule type" value="Genomic_DNA"/>
</dbReference>
<protein>
    <submittedName>
        <fullName evidence="2">Uncharacterized protein</fullName>
    </submittedName>
</protein>
<accession>A0A0B2VY63</accession>
<gene>
    <name evidence="2" type="ORF">Tcan_13991</name>
</gene>
<evidence type="ECO:0000256" key="1">
    <source>
        <dbReference type="SAM" id="MobiDB-lite"/>
    </source>
</evidence>
<comment type="caution">
    <text evidence="2">The sequence shown here is derived from an EMBL/GenBank/DDBJ whole genome shotgun (WGS) entry which is preliminary data.</text>
</comment>
<reference evidence="2 3" key="1">
    <citation type="submission" date="2014-11" db="EMBL/GenBank/DDBJ databases">
        <title>Genetic blueprint of the zoonotic pathogen Toxocara canis.</title>
        <authorList>
            <person name="Zhu X.-Q."/>
            <person name="Korhonen P.K."/>
            <person name="Cai H."/>
            <person name="Young N.D."/>
            <person name="Nejsum P."/>
            <person name="von Samson-Himmelstjerna G."/>
            <person name="Boag P.R."/>
            <person name="Tan P."/>
            <person name="Li Q."/>
            <person name="Min J."/>
            <person name="Yang Y."/>
            <person name="Wang X."/>
            <person name="Fang X."/>
            <person name="Hall R.S."/>
            <person name="Hofmann A."/>
            <person name="Sternberg P.W."/>
            <person name="Jex A.R."/>
            <person name="Gasser R.B."/>
        </authorList>
    </citation>
    <scope>NUCLEOTIDE SEQUENCE [LARGE SCALE GENOMIC DNA]</scope>
    <source>
        <strain evidence="2">PN_DK_2014</strain>
    </source>
</reference>
<feature type="compositionally biased region" description="Polar residues" evidence="1">
    <location>
        <begin position="22"/>
        <end position="35"/>
    </location>
</feature>
<organism evidence="2 3">
    <name type="scientific">Toxocara canis</name>
    <name type="common">Canine roundworm</name>
    <dbReference type="NCBI Taxonomy" id="6265"/>
    <lineage>
        <taxon>Eukaryota</taxon>
        <taxon>Metazoa</taxon>
        <taxon>Ecdysozoa</taxon>
        <taxon>Nematoda</taxon>
        <taxon>Chromadorea</taxon>
        <taxon>Rhabditida</taxon>
        <taxon>Spirurina</taxon>
        <taxon>Ascaridomorpha</taxon>
        <taxon>Ascaridoidea</taxon>
        <taxon>Toxocaridae</taxon>
        <taxon>Toxocara</taxon>
    </lineage>
</organism>
<dbReference type="Proteomes" id="UP000031036">
    <property type="component" value="Unassembled WGS sequence"/>
</dbReference>
<sequence length="99" mass="10654">SRVHPETTASLNASRTPHKPPSLSTTQLFTEGTTKPNRCHQLGRSFCSSQVANGQPSDGRRLNLNSLLGTQQPNRSPSFIAHLLNVGTGSLYAPMRLSA</sequence>
<feature type="non-terminal residue" evidence="2">
    <location>
        <position position="1"/>
    </location>
</feature>
<dbReference type="AlphaFoldDB" id="A0A0B2VY63"/>
<proteinExistence type="predicted"/>
<evidence type="ECO:0000313" key="3">
    <source>
        <dbReference type="Proteomes" id="UP000031036"/>
    </source>
</evidence>
<feature type="region of interest" description="Disordered" evidence="1">
    <location>
        <begin position="1"/>
        <end position="35"/>
    </location>
</feature>
<name>A0A0B2VY63_TOXCA</name>
<evidence type="ECO:0000313" key="2">
    <source>
        <dbReference type="EMBL" id="KHN86364.1"/>
    </source>
</evidence>